<accession>A0A8A4ZAM6</accession>
<reference evidence="1" key="1">
    <citation type="submission" date="2021-03" db="EMBL/GenBank/DDBJ databases">
        <title>Pengzhenrongella sicca gen. nov., sp. nov., a new member of suborder Micrococcineae isolated from High-Arctic tundra soil.</title>
        <authorList>
            <person name="Peng F."/>
        </authorList>
    </citation>
    <scope>NUCLEOTIDE SEQUENCE</scope>
    <source>
        <strain evidence="1">LRZ-2</strain>
    </source>
</reference>
<organism evidence="1 2">
    <name type="scientific">Pengzhenrongella sicca</name>
    <dbReference type="NCBI Taxonomy" id="2819238"/>
    <lineage>
        <taxon>Bacteria</taxon>
        <taxon>Bacillati</taxon>
        <taxon>Actinomycetota</taxon>
        <taxon>Actinomycetes</taxon>
        <taxon>Micrococcales</taxon>
        <taxon>Pengzhenrongella</taxon>
    </lineage>
</organism>
<dbReference type="Proteomes" id="UP000663937">
    <property type="component" value="Chromosome"/>
</dbReference>
<dbReference type="RefSeq" id="WP_227422168.1">
    <property type="nucleotide sequence ID" value="NZ_CP071868.1"/>
</dbReference>
<proteinExistence type="predicted"/>
<sequence length="107" mass="11625">MGAYIEAINAEDPSTLAAIATPDLAQSTIDGWFGTTIEEVQIDAALDGTQLAIGTEYEAQDNAWVHIDAVFHHTDGSLPEGELTGWGYYLTRDEPSSSWYIWTQGSS</sequence>
<keyword evidence="2" id="KW-1185">Reference proteome</keyword>
<dbReference type="AlphaFoldDB" id="A0A8A4ZAM6"/>
<gene>
    <name evidence="1" type="ORF">J4E96_11040</name>
</gene>
<evidence type="ECO:0000313" key="1">
    <source>
        <dbReference type="EMBL" id="QTE27943.1"/>
    </source>
</evidence>
<dbReference type="KEGG" id="psic:J4E96_11040"/>
<evidence type="ECO:0000313" key="2">
    <source>
        <dbReference type="Proteomes" id="UP000663937"/>
    </source>
</evidence>
<dbReference type="EMBL" id="CP071868">
    <property type="protein sequence ID" value="QTE27943.1"/>
    <property type="molecule type" value="Genomic_DNA"/>
</dbReference>
<protein>
    <submittedName>
        <fullName evidence="1">Uncharacterized protein</fullName>
    </submittedName>
</protein>
<name>A0A8A4ZAM6_9MICO</name>